<reference evidence="1 2" key="1">
    <citation type="journal article" date="2013" name="ISME J.">
        <title>A metabolic model for members of the genus Tetrasphaera involved in enhanced biological phosphorus removal.</title>
        <authorList>
            <person name="Kristiansen R."/>
            <person name="Nguyen H.T.T."/>
            <person name="Saunders A.M."/>
            <person name="Nielsen J.L."/>
            <person name="Wimmer R."/>
            <person name="Le V.Q."/>
            <person name="McIlroy S.J."/>
            <person name="Petrovski S."/>
            <person name="Seviour R.J."/>
            <person name="Calteau A."/>
            <person name="Nielsen K.L."/>
            <person name="Nielsen P.H."/>
        </authorList>
    </citation>
    <scope>NUCLEOTIDE SEQUENCE [LARGE SCALE GENOMIC DNA]</scope>
    <source>
        <strain evidence="1 2">Ben110</strain>
    </source>
</reference>
<comment type="caution">
    <text evidence="1">The sequence shown here is derived from an EMBL/GenBank/DDBJ whole genome shotgun (WGS) entry which is preliminary data.</text>
</comment>
<dbReference type="Gene3D" id="2.150.10.10">
    <property type="entry name" value="Serralysin-like metalloprotease, C-terminal"/>
    <property type="match status" value="1"/>
</dbReference>
<dbReference type="STRING" id="1193182.BN11_50005"/>
<protein>
    <recommendedName>
        <fullName evidence="3">Calcium-binding protein</fullName>
    </recommendedName>
</protein>
<evidence type="ECO:0008006" key="3">
    <source>
        <dbReference type="Google" id="ProtNLM"/>
    </source>
</evidence>
<sequence>MTGVTHSLAFSGSASNQLRKKNIMRSNATRKVVLAVAVAGSALAGHAGMAQATAPAIQIPGTPGKDVHVGADNDNANNTFIQPPGVTAKQHMDNTDLLFGRGGDDLLIGRLGGDTLVGNAGHDILVGGPENFLAPNSDVLLGEEGDDVNIWAPGDGSDAFSGFTGRDTMIFAPFTQVVNGTPVLQYWNGRKIPRVKIDASPQFSCTLVKVPPSQKLGFDFLVRFNVNGVPAVTVRQSSVETVYCPSGNAGQALVADLTSAHPAFKPVALNHIYGVVGAILAPSH</sequence>
<evidence type="ECO:0000313" key="1">
    <source>
        <dbReference type="EMBL" id="CCH74984.1"/>
    </source>
</evidence>
<evidence type="ECO:0000313" key="2">
    <source>
        <dbReference type="Proteomes" id="UP000035763"/>
    </source>
</evidence>
<dbReference type="InterPro" id="IPR050557">
    <property type="entry name" value="RTX_toxin/Mannuronan_C5-epim"/>
</dbReference>
<dbReference type="PANTHER" id="PTHR38340">
    <property type="entry name" value="S-LAYER PROTEIN"/>
    <property type="match status" value="1"/>
</dbReference>
<organism evidence="1 2">
    <name type="scientific">Nostocoides australiense Ben110</name>
    <dbReference type="NCBI Taxonomy" id="1193182"/>
    <lineage>
        <taxon>Bacteria</taxon>
        <taxon>Bacillati</taxon>
        <taxon>Actinomycetota</taxon>
        <taxon>Actinomycetes</taxon>
        <taxon>Micrococcales</taxon>
        <taxon>Intrasporangiaceae</taxon>
        <taxon>Nostocoides</taxon>
    </lineage>
</organism>
<dbReference type="Proteomes" id="UP000035763">
    <property type="component" value="Unassembled WGS sequence"/>
</dbReference>
<dbReference type="InterPro" id="IPR011049">
    <property type="entry name" value="Serralysin-like_metalloprot_C"/>
</dbReference>
<proteinExistence type="predicted"/>
<dbReference type="EMBL" id="CAJA01000445">
    <property type="protein sequence ID" value="CCH74984.1"/>
    <property type="molecule type" value="Genomic_DNA"/>
</dbReference>
<dbReference type="AlphaFoldDB" id="W6K4G7"/>
<keyword evidence="2" id="KW-1185">Reference proteome</keyword>
<name>W6K4G7_9MICO</name>
<dbReference type="PANTHER" id="PTHR38340:SF1">
    <property type="entry name" value="S-LAYER PROTEIN"/>
    <property type="match status" value="1"/>
</dbReference>
<dbReference type="SUPFAM" id="SSF51120">
    <property type="entry name" value="beta-Roll"/>
    <property type="match status" value="1"/>
</dbReference>
<accession>W6K4G7</accession>
<gene>
    <name evidence="1" type="ORF">BN11_50005</name>
</gene>